<keyword evidence="4" id="KW-0067">ATP-binding</keyword>
<name>A0A1G2QC52_9BACT</name>
<comment type="caution">
    <text evidence="10">The sequence shown here is derived from an EMBL/GenBank/DDBJ whole genome shotgun (WGS) entry which is preliminary data.</text>
</comment>
<protein>
    <recommendedName>
        <fullName evidence="12">ABC transporter ATP-binding protein</fullName>
    </recommendedName>
</protein>
<feature type="transmembrane region" description="Helical" evidence="7">
    <location>
        <begin position="64"/>
        <end position="82"/>
    </location>
</feature>
<dbReference type="GO" id="GO:0015421">
    <property type="term" value="F:ABC-type oligopeptide transporter activity"/>
    <property type="evidence" value="ECO:0007669"/>
    <property type="project" value="TreeGrafter"/>
</dbReference>
<proteinExistence type="predicted"/>
<evidence type="ECO:0000313" key="10">
    <source>
        <dbReference type="EMBL" id="OHA58145.1"/>
    </source>
</evidence>
<feature type="transmembrane region" description="Helical" evidence="7">
    <location>
        <begin position="21"/>
        <end position="44"/>
    </location>
</feature>
<evidence type="ECO:0000256" key="3">
    <source>
        <dbReference type="ARBA" id="ARBA00022741"/>
    </source>
</evidence>
<feature type="transmembrane region" description="Helical" evidence="7">
    <location>
        <begin position="142"/>
        <end position="161"/>
    </location>
</feature>
<feature type="domain" description="ABC transporter" evidence="8">
    <location>
        <begin position="344"/>
        <end position="578"/>
    </location>
</feature>
<dbReference type="Proteomes" id="UP000178481">
    <property type="component" value="Unassembled WGS sequence"/>
</dbReference>
<dbReference type="Gene3D" id="3.40.50.300">
    <property type="entry name" value="P-loop containing nucleotide triphosphate hydrolases"/>
    <property type="match status" value="1"/>
</dbReference>
<dbReference type="SUPFAM" id="SSF90123">
    <property type="entry name" value="ABC transporter transmembrane region"/>
    <property type="match status" value="1"/>
</dbReference>
<accession>A0A1G2QC52</accession>
<dbReference type="PROSITE" id="PS00211">
    <property type="entry name" value="ABC_TRANSPORTER_1"/>
    <property type="match status" value="1"/>
</dbReference>
<evidence type="ECO:0008006" key="12">
    <source>
        <dbReference type="Google" id="ProtNLM"/>
    </source>
</evidence>
<dbReference type="PROSITE" id="PS50929">
    <property type="entry name" value="ABC_TM1F"/>
    <property type="match status" value="1"/>
</dbReference>
<dbReference type="InterPro" id="IPR039421">
    <property type="entry name" value="Type_1_exporter"/>
</dbReference>
<evidence type="ECO:0000259" key="9">
    <source>
        <dbReference type="PROSITE" id="PS50929"/>
    </source>
</evidence>
<dbReference type="PANTHER" id="PTHR43394:SF1">
    <property type="entry name" value="ATP-BINDING CASSETTE SUB-FAMILY B MEMBER 10, MITOCHONDRIAL"/>
    <property type="match status" value="1"/>
</dbReference>
<evidence type="ECO:0000256" key="7">
    <source>
        <dbReference type="SAM" id="Phobius"/>
    </source>
</evidence>
<dbReference type="InterPro" id="IPR017871">
    <property type="entry name" value="ABC_transporter-like_CS"/>
</dbReference>
<dbReference type="SMART" id="SM00382">
    <property type="entry name" value="AAA"/>
    <property type="match status" value="1"/>
</dbReference>
<evidence type="ECO:0000256" key="6">
    <source>
        <dbReference type="ARBA" id="ARBA00023136"/>
    </source>
</evidence>
<dbReference type="GO" id="GO:0005524">
    <property type="term" value="F:ATP binding"/>
    <property type="evidence" value="ECO:0007669"/>
    <property type="project" value="UniProtKB-KW"/>
</dbReference>
<dbReference type="AlphaFoldDB" id="A0A1G2QC52"/>
<keyword evidence="6 7" id="KW-0472">Membrane</keyword>
<feature type="transmembrane region" description="Helical" evidence="7">
    <location>
        <begin position="247"/>
        <end position="271"/>
    </location>
</feature>
<dbReference type="PROSITE" id="PS50893">
    <property type="entry name" value="ABC_TRANSPORTER_2"/>
    <property type="match status" value="1"/>
</dbReference>
<sequence>MKINTLKTVGFYGRQAWRHRWFALMMILSSALSSIISVLTPLYFKNLFNLIANNADKIQASETAFQILTTIVFLSLASWVLWRINAFSANYFEAKSLADLSNQCFQYLHHHSPSFFNDNFVGSLVKRVSWFTRGFETITDRIIFNLIPLVVSVVSIIVVLLGVKPLLALLVFVWVIIFLSVSYAVTKYKLKYDIARNEAESATTAHLADSATNHLNVKLFNGYDQEVANFGASNQDLYKKRKLAWDIWAIFESFQMLLSIVLEVGIFYVAIMLWRKGILTVGDFALIQVYIVVILNQVWDFGRIIRQFYESLSDAEEMTEILTTPHEIVDVPGAKELVVKKGQIIFKNVVFNYHATRTVLNKINLTIASGEKIAFIGPSGAGKSTLIKLLFRMHDLTAGTISIDSQNIAKVTQESLWHNVSLVPQDPILFHRSLMENIRYGLPSATDEQVIEASKKARCHDFISQQEKGYDTFVGERGIKLSGGERQRVAIARAILRNAPILVLDEATSSLDSESEHLIQEALEELMADKTVLMVAHRLSTIRRADRIIVIESGQIAEEGNHDELANTEGGIYAKLWQLQAGGFVQ</sequence>
<evidence type="ECO:0000259" key="8">
    <source>
        <dbReference type="PROSITE" id="PS50893"/>
    </source>
</evidence>
<dbReference type="GO" id="GO:0016887">
    <property type="term" value="F:ATP hydrolysis activity"/>
    <property type="evidence" value="ECO:0007669"/>
    <property type="project" value="InterPro"/>
</dbReference>
<feature type="domain" description="ABC transmembrane type-1" evidence="9">
    <location>
        <begin position="24"/>
        <end position="310"/>
    </location>
</feature>
<evidence type="ECO:0000256" key="4">
    <source>
        <dbReference type="ARBA" id="ARBA00022840"/>
    </source>
</evidence>
<dbReference type="InterPro" id="IPR027417">
    <property type="entry name" value="P-loop_NTPase"/>
</dbReference>
<dbReference type="InterPro" id="IPR036640">
    <property type="entry name" value="ABC1_TM_sf"/>
</dbReference>
<dbReference type="SUPFAM" id="SSF52540">
    <property type="entry name" value="P-loop containing nucleoside triphosphate hydrolases"/>
    <property type="match status" value="1"/>
</dbReference>
<evidence type="ECO:0000313" key="11">
    <source>
        <dbReference type="Proteomes" id="UP000178481"/>
    </source>
</evidence>
<evidence type="ECO:0000256" key="1">
    <source>
        <dbReference type="ARBA" id="ARBA00004651"/>
    </source>
</evidence>
<dbReference type="InterPro" id="IPR003593">
    <property type="entry name" value="AAA+_ATPase"/>
</dbReference>
<feature type="transmembrane region" description="Helical" evidence="7">
    <location>
        <begin position="277"/>
        <end position="299"/>
    </location>
</feature>
<dbReference type="InterPro" id="IPR011527">
    <property type="entry name" value="ABC1_TM_dom"/>
</dbReference>
<dbReference type="Pfam" id="PF00664">
    <property type="entry name" value="ABC_membrane"/>
    <property type="match status" value="1"/>
</dbReference>
<dbReference type="Gene3D" id="1.20.1560.10">
    <property type="entry name" value="ABC transporter type 1, transmembrane domain"/>
    <property type="match status" value="1"/>
</dbReference>
<keyword evidence="2 7" id="KW-0812">Transmembrane</keyword>
<dbReference type="EMBL" id="MHTI01000034">
    <property type="protein sequence ID" value="OHA58145.1"/>
    <property type="molecule type" value="Genomic_DNA"/>
</dbReference>
<evidence type="ECO:0000256" key="2">
    <source>
        <dbReference type="ARBA" id="ARBA00022692"/>
    </source>
</evidence>
<dbReference type="GO" id="GO:0005886">
    <property type="term" value="C:plasma membrane"/>
    <property type="evidence" value="ECO:0007669"/>
    <property type="project" value="UniProtKB-SubCell"/>
</dbReference>
<dbReference type="InterPro" id="IPR003439">
    <property type="entry name" value="ABC_transporter-like_ATP-bd"/>
</dbReference>
<feature type="transmembrane region" description="Helical" evidence="7">
    <location>
        <begin position="167"/>
        <end position="186"/>
    </location>
</feature>
<evidence type="ECO:0000256" key="5">
    <source>
        <dbReference type="ARBA" id="ARBA00022989"/>
    </source>
</evidence>
<gene>
    <name evidence="10" type="ORF">A2607_01525</name>
</gene>
<dbReference type="Pfam" id="PF00005">
    <property type="entry name" value="ABC_tran"/>
    <property type="match status" value="1"/>
</dbReference>
<comment type="subcellular location">
    <subcellularLocation>
        <location evidence="1">Cell membrane</location>
        <topology evidence="1">Multi-pass membrane protein</topology>
    </subcellularLocation>
</comment>
<dbReference type="FunFam" id="3.40.50.300:FF:000218">
    <property type="entry name" value="Multidrug ABC transporter ATP-binding protein"/>
    <property type="match status" value="1"/>
</dbReference>
<keyword evidence="3" id="KW-0547">Nucleotide-binding</keyword>
<dbReference type="PANTHER" id="PTHR43394">
    <property type="entry name" value="ATP-DEPENDENT PERMEASE MDL1, MITOCHONDRIAL"/>
    <property type="match status" value="1"/>
</dbReference>
<reference evidence="10 11" key="1">
    <citation type="journal article" date="2016" name="Nat. Commun.">
        <title>Thousands of microbial genomes shed light on interconnected biogeochemical processes in an aquifer system.</title>
        <authorList>
            <person name="Anantharaman K."/>
            <person name="Brown C.T."/>
            <person name="Hug L.A."/>
            <person name="Sharon I."/>
            <person name="Castelle C.J."/>
            <person name="Probst A.J."/>
            <person name="Thomas B.C."/>
            <person name="Singh A."/>
            <person name="Wilkins M.J."/>
            <person name="Karaoz U."/>
            <person name="Brodie E.L."/>
            <person name="Williams K.H."/>
            <person name="Hubbard S.S."/>
            <person name="Banfield J.F."/>
        </authorList>
    </citation>
    <scope>NUCLEOTIDE SEQUENCE [LARGE SCALE GENOMIC DNA]</scope>
</reference>
<keyword evidence="5 7" id="KW-1133">Transmembrane helix</keyword>
<organism evidence="10 11">
    <name type="scientific">Candidatus Vogelbacteria bacterium RIFOXYD1_FULL_42_15</name>
    <dbReference type="NCBI Taxonomy" id="1802437"/>
    <lineage>
        <taxon>Bacteria</taxon>
        <taxon>Candidatus Vogeliibacteriota</taxon>
    </lineage>
</organism>